<feature type="region of interest" description="Disordered" evidence="1">
    <location>
        <begin position="1"/>
        <end position="51"/>
    </location>
</feature>
<evidence type="ECO:0000313" key="2">
    <source>
        <dbReference type="EMBL" id="MBV4356892.1"/>
    </source>
</evidence>
<dbReference type="AlphaFoldDB" id="A0A9E2S782"/>
<reference evidence="2" key="1">
    <citation type="submission" date="2021-06" db="EMBL/GenBank/DDBJ databases">
        <authorList>
            <person name="Huq M.A."/>
        </authorList>
    </citation>
    <scope>NUCLEOTIDE SEQUENCE</scope>
    <source>
        <strain evidence="2">MAH-26</strain>
    </source>
</reference>
<gene>
    <name evidence="2" type="ORF">KTO63_07045</name>
</gene>
<organism evidence="2 3">
    <name type="scientific">Pinibacter aurantiacus</name>
    <dbReference type="NCBI Taxonomy" id="2851599"/>
    <lineage>
        <taxon>Bacteria</taxon>
        <taxon>Pseudomonadati</taxon>
        <taxon>Bacteroidota</taxon>
        <taxon>Chitinophagia</taxon>
        <taxon>Chitinophagales</taxon>
        <taxon>Chitinophagaceae</taxon>
        <taxon>Pinibacter</taxon>
    </lineage>
</organism>
<dbReference type="RefSeq" id="WP_217790526.1">
    <property type="nucleotide sequence ID" value="NZ_JAHSPG010000003.1"/>
</dbReference>
<accession>A0A9E2S782</accession>
<name>A0A9E2S782_9BACT</name>
<evidence type="ECO:0000256" key="1">
    <source>
        <dbReference type="SAM" id="MobiDB-lite"/>
    </source>
</evidence>
<comment type="caution">
    <text evidence="2">The sequence shown here is derived from an EMBL/GenBank/DDBJ whole genome shotgun (WGS) entry which is preliminary data.</text>
</comment>
<sequence>MALPVNNKGKGKAVGKNQPAAGGSKFIAKPTSKVSGGGGKKMVKTGGSRGS</sequence>
<dbReference type="Proteomes" id="UP000812270">
    <property type="component" value="Unassembled WGS sequence"/>
</dbReference>
<proteinExistence type="predicted"/>
<dbReference type="EMBL" id="JAHSPG010000003">
    <property type="protein sequence ID" value="MBV4356892.1"/>
    <property type="molecule type" value="Genomic_DNA"/>
</dbReference>
<evidence type="ECO:0000313" key="3">
    <source>
        <dbReference type="Proteomes" id="UP000812270"/>
    </source>
</evidence>
<protein>
    <submittedName>
        <fullName evidence="2">Uncharacterized protein</fullName>
    </submittedName>
</protein>
<keyword evidence="3" id="KW-1185">Reference proteome</keyword>